<reference evidence="9 10" key="1">
    <citation type="journal article" date="2011" name="Proc. Natl. Acad. Sci. U.S.A.">
        <title>Comparative genomics of xylose-fermenting fungi for enhanced biofuel production.</title>
        <authorList>
            <person name="Wohlbach D.J."/>
            <person name="Kuo A."/>
            <person name="Sato T.K."/>
            <person name="Potts K.M."/>
            <person name="Salamov A.A."/>
            <person name="LaButti K.M."/>
            <person name="Sun H."/>
            <person name="Clum A."/>
            <person name="Pangilinan J.L."/>
            <person name="Lindquist E.A."/>
            <person name="Lucas S."/>
            <person name="Lapidus A."/>
            <person name="Jin M."/>
            <person name="Gunawan C."/>
            <person name="Balan V."/>
            <person name="Dale B.E."/>
            <person name="Jeffries T.W."/>
            <person name="Zinkel R."/>
            <person name="Barry K.W."/>
            <person name="Grigoriev I.V."/>
            <person name="Gasch A.P."/>
        </authorList>
    </citation>
    <scope>NUCLEOTIDE SEQUENCE [LARGE SCALE GENOMIC DNA]</scope>
    <source>
        <strain evidence="10">NRRL Y-27907 / 11-Y1</strain>
    </source>
</reference>
<protein>
    <recommendedName>
        <fullName evidence="8">Hyphally-regulated cell wall protein N-terminal domain-containing protein</fullName>
    </recommendedName>
</protein>
<feature type="compositionally biased region" description="Polar residues" evidence="6">
    <location>
        <begin position="1199"/>
        <end position="1210"/>
    </location>
</feature>
<gene>
    <name evidence="9" type="ORF">SPAPADRAFT_51854</name>
</gene>
<dbReference type="Proteomes" id="UP000000709">
    <property type="component" value="Unassembled WGS sequence"/>
</dbReference>
<feature type="signal peptide" evidence="7">
    <location>
        <begin position="1"/>
        <end position="15"/>
    </location>
</feature>
<proteinExistence type="predicted"/>
<name>G3AS42_SPAPN</name>
<keyword evidence="4 7" id="KW-0732">Signal</keyword>
<evidence type="ECO:0000256" key="1">
    <source>
        <dbReference type="ARBA" id="ARBA00004191"/>
    </source>
</evidence>
<feature type="region of interest" description="Disordered" evidence="6">
    <location>
        <begin position="1194"/>
        <end position="1262"/>
    </location>
</feature>
<feature type="compositionally biased region" description="Acidic residues" evidence="6">
    <location>
        <begin position="1226"/>
        <end position="1235"/>
    </location>
</feature>
<feature type="non-terminal residue" evidence="9">
    <location>
        <position position="1945"/>
    </location>
</feature>
<keyword evidence="2" id="KW-0134">Cell wall</keyword>
<feature type="chain" id="PRO_5012113165" description="Hyphally-regulated cell wall protein N-terminal domain-containing protein" evidence="7">
    <location>
        <begin position="16"/>
        <end position="1945"/>
    </location>
</feature>
<feature type="compositionally biased region" description="Basic and acidic residues" evidence="6">
    <location>
        <begin position="1042"/>
        <end position="1056"/>
    </location>
</feature>
<evidence type="ECO:0000256" key="4">
    <source>
        <dbReference type="ARBA" id="ARBA00022729"/>
    </source>
</evidence>
<feature type="region of interest" description="Disordered" evidence="6">
    <location>
        <begin position="1790"/>
        <end position="1823"/>
    </location>
</feature>
<sequence>MWIICLIIFIRAIFALTVTNSLLVVPPPLIYTNSEAIVVDPSGTFEFSGQESISFQLTFTNKGNFITSGNKLKKFTISDVGKIGAVIFENTGKMRIQMQNDSSANTFEMLCVTFLNTGEIIVDSTAKSGQAKSTIKSTLSWQNRGTIIIKNTSPTKATYEQACKPLFLADFIIKNSGVIKLYNQYYKQSTGNIVGNGCIYLEDGTVGELTSAYSTGNQKFVLGEDAILRVTGSKTQTYIVWNFHLGNQIGVSTAISKTNGIVYDAEIGLLTLNAGSTIMHFLIGKGYDPDLFRIEKDGKHISYQGPAPEDPYQQYYCRTYPFDDDYEGEETPKSTTYVTTYKHPNTTFTALVSVFTKTKSVWITDSKLFEHYTTTFIEDTATITGEVIVSTDDQHEWYTSTYTLSNFETSSSEFSDGDTIESEDSMEVEFSSSDLNEAAISGDISTELLIMESTENSSLDTSSYEFSYDQSSEYQNKQTLESSYSEGDQEENVETISQTSYEKVFIESTDGNNEASISDYNEFDKSLSKSSDLWSESSEGTKAWSFDESNHVRSTEVDQENFKSSLEESLQPVDYQFTSNTILLVSEEMVYSYISNDDLFAETASLSHESSKQTDYQGLEYSHNSITSEGSENEYISKETSDIFVSDQSTTDNEDEMLQEDTTEDVRSSSKSYFDISETVSIGDSSDIYAAPTEVDINGYTSEEFIGQSSAEWFPRITLETSYENEITGSTDSQEVAIGSLESNVLSSISEDTLAESFTFDQSLSSKEREDGIPNQTSAETLEITLQASSDFGVSFELTEDSTTDQSESELETESLEVIVNDSVTEKPTEYDFLTTTNSEVDTLSSLEILESSMPLSSDLMFSLRSEDSLKLSILDEFITVETTDKDSKSEDTERLVYLVSSESSLEISDEGTLDEYPTTEGILFVTDATREDSYSPKSHSISYIELSEVYDTENWETSSFVIVSSQSEQDFSQGYSDAKTQDSMKFSSMSELVESDTTSDIDYESALVEVLSSELIHDTNAETYEYGVKTISSEESTDYGESERSESSLPKDSKTIDIPGSKQDSSEIISETITKDEHTESGSNDYETLVLSNGFSRKPEETDFGEATISFTSNVKWYTEESSVTADYESKEPSGLTEGDYSSTMDNINESIPKLNTPSEVRTPFTSEILDFLSSSDFESFIIIESIESYGSDRLISGDSNDTTGGSEPSTDDVEMFESLSDNSDSSEESEEPIQDSTSVQVSHEESTNTEDYIEQSTESNSNSITFDQIVLDTTGFSESSFSLLDESTATESPSVEDSFVYTNTKESQGSHSFEITEESINSEYIHIIDSQSLESLDTTSMEEIIIEDTNLIGSTSQSDDPFAETSISEVVIYSSDRSYEEIQLSSDETIVIELTESESEENIHDSISYESIALETSIDTSNHEYFETTKQSSETIDHSPETTNSETFTLVENTKLFESTDMVSSDEFTTQNESISQLFSSETHEITATSDDVSEDVLTEQTITPALPSTSSNQEYQTENMETPQEGMSYLSTINIDYQESQSTEKEILPGESITRTEHIFFSIDSTEDTEFGLSSGQVVPIELTLSVETKGILEYTTGKYSTEETEQEYYKSEEILSIDEISTEDFKSTDDSEGLDLETSSNVVPAESINIETESLGKSIVISSEISLELIESEILTFESTSDIYKEVTSISDSLDIRISSDFNFETIPHNEPTSMSTEEDYQPISSDIISEPYAFTSLSDATILITEELPHSSSIGTGEYISHYSEEIESLAISEEVNTNETIDREHLSLPSSDEGWVDSTQESYPDNYTTESESSNIDPKIQSISSKDEYQVVTSVVDAASTELDPEQSEDKFQLDSTAEGGIEFISEESFDKEFTDDSTIPIVTPLSESIVLLESSIVTVATVESIIPESFPSELESIEYIPKSTISEEPFPELSSSDT</sequence>
<keyword evidence="5" id="KW-0325">Glycoprotein</keyword>
<dbReference type="InParanoid" id="G3AS42"/>
<evidence type="ECO:0000256" key="3">
    <source>
        <dbReference type="ARBA" id="ARBA00022525"/>
    </source>
</evidence>
<dbReference type="KEGG" id="spaa:SPAPADRAFT_51854"/>
<dbReference type="RefSeq" id="XP_007376669.1">
    <property type="nucleotide sequence ID" value="XM_007376607.1"/>
</dbReference>
<dbReference type="Pfam" id="PF11765">
    <property type="entry name" value="Hyphal_reg_CWP"/>
    <property type="match status" value="1"/>
</dbReference>
<evidence type="ECO:0000256" key="5">
    <source>
        <dbReference type="ARBA" id="ARBA00023180"/>
    </source>
</evidence>
<feature type="region of interest" description="Disordered" evidence="6">
    <location>
        <begin position="460"/>
        <end position="496"/>
    </location>
</feature>
<comment type="subcellular location">
    <subcellularLocation>
        <location evidence="1">Secreted</location>
        <location evidence="1">Cell wall</location>
    </subcellularLocation>
</comment>
<keyword evidence="10" id="KW-1185">Reference proteome</keyword>
<feature type="compositionally biased region" description="Polar residues" evidence="6">
    <location>
        <begin position="460"/>
        <end position="486"/>
    </location>
</feature>
<dbReference type="GO" id="GO:0009277">
    <property type="term" value="C:fungal-type cell wall"/>
    <property type="evidence" value="ECO:0007669"/>
    <property type="project" value="UniProtKB-ARBA"/>
</dbReference>
<evidence type="ECO:0000256" key="6">
    <source>
        <dbReference type="SAM" id="MobiDB-lite"/>
    </source>
</evidence>
<evidence type="ECO:0000256" key="7">
    <source>
        <dbReference type="SAM" id="SignalP"/>
    </source>
</evidence>
<dbReference type="EMBL" id="GL996503">
    <property type="protein sequence ID" value="EGW31891.1"/>
    <property type="molecule type" value="Genomic_DNA"/>
</dbReference>
<dbReference type="GeneID" id="18871602"/>
<dbReference type="OMA" id="HVIEQES"/>
<feature type="compositionally biased region" description="Acidic residues" evidence="6">
    <location>
        <begin position="652"/>
        <end position="663"/>
    </location>
</feature>
<evidence type="ECO:0000259" key="8">
    <source>
        <dbReference type="Pfam" id="PF11765"/>
    </source>
</evidence>
<feature type="domain" description="Hyphally-regulated cell wall protein N-terminal" evidence="8">
    <location>
        <begin position="7"/>
        <end position="310"/>
    </location>
</feature>
<feature type="compositionally biased region" description="Polar residues" evidence="6">
    <location>
        <begin position="1803"/>
        <end position="1823"/>
    </location>
</feature>
<dbReference type="HOGENOM" id="CLU_234911_0_0_1"/>
<feature type="region of interest" description="Disordered" evidence="6">
    <location>
        <begin position="647"/>
        <end position="670"/>
    </location>
</feature>
<evidence type="ECO:0000313" key="10">
    <source>
        <dbReference type="Proteomes" id="UP000000709"/>
    </source>
</evidence>
<dbReference type="FunCoup" id="G3AS42">
    <property type="interactions" value="121"/>
</dbReference>
<dbReference type="eggNOG" id="ENOG502SBIP">
    <property type="taxonomic scope" value="Eukaryota"/>
</dbReference>
<accession>G3AS42</accession>
<evidence type="ECO:0000313" key="9">
    <source>
        <dbReference type="EMBL" id="EGW31891.1"/>
    </source>
</evidence>
<feature type="compositionally biased region" description="Polar residues" evidence="6">
    <location>
        <begin position="1063"/>
        <end position="1073"/>
    </location>
</feature>
<evidence type="ECO:0000256" key="2">
    <source>
        <dbReference type="ARBA" id="ARBA00022512"/>
    </source>
</evidence>
<keyword evidence="3" id="KW-0964">Secreted</keyword>
<dbReference type="InterPro" id="IPR021031">
    <property type="entry name" value="Hyphal-reg_cell_wall_N"/>
</dbReference>
<feature type="region of interest" description="Disordered" evidence="6">
    <location>
        <begin position="1033"/>
        <end position="1086"/>
    </location>
</feature>
<organism evidence="10">
    <name type="scientific">Spathaspora passalidarum (strain NRRL Y-27907 / 11-Y1)</name>
    <dbReference type="NCBI Taxonomy" id="619300"/>
    <lineage>
        <taxon>Eukaryota</taxon>
        <taxon>Fungi</taxon>
        <taxon>Dikarya</taxon>
        <taxon>Ascomycota</taxon>
        <taxon>Saccharomycotina</taxon>
        <taxon>Pichiomycetes</taxon>
        <taxon>Debaryomycetaceae</taxon>
        <taxon>Spathaspora</taxon>
    </lineage>
</organism>